<reference evidence="2" key="1">
    <citation type="submission" date="2020-08" db="EMBL/GenBank/DDBJ databases">
        <title>Lewinella bacteria from marine environments.</title>
        <authorList>
            <person name="Zhong Y."/>
        </authorList>
    </citation>
    <scope>NUCLEOTIDE SEQUENCE</scope>
    <source>
        <strain evidence="2">KCTC 42187</strain>
    </source>
</reference>
<dbReference type="AlphaFoldDB" id="A0A923PKG3"/>
<accession>A0A923PKG3</accession>
<keyword evidence="2" id="KW-0378">Hydrolase</keyword>
<dbReference type="InterPro" id="IPR036388">
    <property type="entry name" value="WH-like_DNA-bd_sf"/>
</dbReference>
<gene>
    <name evidence="2" type="ORF">H9S92_12590</name>
</gene>
<dbReference type="InterPro" id="IPR000086">
    <property type="entry name" value="NUDIX_hydrolase_dom"/>
</dbReference>
<dbReference type="InterPro" id="IPR036390">
    <property type="entry name" value="WH_DNA-bd_sf"/>
</dbReference>
<name>A0A923PKG3_9BACT</name>
<evidence type="ECO:0000313" key="3">
    <source>
        <dbReference type="Proteomes" id="UP000650081"/>
    </source>
</evidence>
<proteinExistence type="predicted"/>
<dbReference type="Pfam" id="PF00293">
    <property type="entry name" value="NUDIX"/>
    <property type="match status" value="1"/>
</dbReference>
<sequence>MENAPPNLAADYLPHLAYDCVIFGFSGERLKILILEYHNTGWFALPGGFVGRQESLDDAVKRGLLERTGLDNLHLEQFHTFGSMQRFSPEAMRSILEASGFAPENYPQLLDRFVSVAYYSLLNYHHVSPTPDALADSLQWYPLEELPPLLFDHNEMVSRALAALRNNLDTFLAGVNMLPAQFTIGELQSMHEAILGEPVNRASFQRRMLQSGILQRHEKRYSGGAHKAPYLYSFAAKKDGPQ</sequence>
<dbReference type="InterPro" id="IPR054105">
    <property type="entry name" value="WHD_NrtR"/>
</dbReference>
<dbReference type="EMBL" id="JACSIT010000115">
    <property type="protein sequence ID" value="MBC6995009.1"/>
    <property type="molecule type" value="Genomic_DNA"/>
</dbReference>
<evidence type="ECO:0000259" key="1">
    <source>
        <dbReference type="PROSITE" id="PS51462"/>
    </source>
</evidence>
<dbReference type="PANTHER" id="PTHR43736:SF4">
    <property type="entry name" value="SLR1690 PROTEIN"/>
    <property type="match status" value="1"/>
</dbReference>
<dbReference type="PROSITE" id="PS51462">
    <property type="entry name" value="NUDIX"/>
    <property type="match status" value="1"/>
</dbReference>
<dbReference type="Proteomes" id="UP000650081">
    <property type="component" value="Unassembled WGS sequence"/>
</dbReference>
<comment type="caution">
    <text evidence="2">The sequence shown here is derived from an EMBL/GenBank/DDBJ whole genome shotgun (WGS) entry which is preliminary data.</text>
</comment>
<evidence type="ECO:0000313" key="2">
    <source>
        <dbReference type="EMBL" id="MBC6995009.1"/>
    </source>
</evidence>
<dbReference type="SUPFAM" id="SSF46785">
    <property type="entry name" value="Winged helix' DNA-binding domain"/>
    <property type="match status" value="1"/>
</dbReference>
<protein>
    <submittedName>
        <fullName evidence="2">NUDIX hydrolase</fullName>
    </submittedName>
</protein>
<dbReference type="SUPFAM" id="SSF55811">
    <property type="entry name" value="Nudix"/>
    <property type="match status" value="1"/>
</dbReference>
<dbReference type="CDD" id="cd18873">
    <property type="entry name" value="NUDIX_NadM_like"/>
    <property type="match status" value="1"/>
</dbReference>
<dbReference type="Gene3D" id="3.90.79.10">
    <property type="entry name" value="Nucleoside Triphosphate Pyrophosphohydrolase"/>
    <property type="match status" value="1"/>
</dbReference>
<dbReference type="Gene3D" id="1.10.10.10">
    <property type="entry name" value="Winged helix-like DNA-binding domain superfamily/Winged helix DNA-binding domain"/>
    <property type="match status" value="1"/>
</dbReference>
<feature type="domain" description="Nudix hydrolase" evidence="1">
    <location>
        <begin position="13"/>
        <end position="164"/>
    </location>
</feature>
<dbReference type="InterPro" id="IPR015797">
    <property type="entry name" value="NUDIX_hydrolase-like_dom_sf"/>
</dbReference>
<dbReference type="PANTHER" id="PTHR43736">
    <property type="entry name" value="ADP-RIBOSE PYROPHOSPHATASE"/>
    <property type="match status" value="1"/>
</dbReference>
<dbReference type="RefSeq" id="WP_187467063.1">
    <property type="nucleotide sequence ID" value="NZ_JACSIT010000115.1"/>
</dbReference>
<dbReference type="GO" id="GO:0016787">
    <property type="term" value="F:hydrolase activity"/>
    <property type="evidence" value="ECO:0007669"/>
    <property type="project" value="UniProtKB-KW"/>
</dbReference>
<keyword evidence="3" id="KW-1185">Reference proteome</keyword>
<dbReference type="Pfam" id="PF21906">
    <property type="entry name" value="WHD_NrtR"/>
    <property type="match status" value="1"/>
</dbReference>
<organism evidence="2 3">
    <name type="scientific">Neolewinella lacunae</name>
    <dbReference type="NCBI Taxonomy" id="1517758"/>
    <lineage>
        <taxon>Bacteria</taxon>
        <taxon>Pseudomonadati</taxon>
        <taxon>Bacteroidota</taxon>
        <taxon>Saprospiria</taxon>
        <taxon>Saprospirales</taxon>
        <taxon>Lewinellaceae</taxon>
        <taxon>Neolewinella</taxon>
    </lineage>
</organism>